<dbReference type="AlphaFoldDB" id="A0AA88XT94"/>
<name>A0AA88XT94_PINIB</name>
<evidence type="ECO:0000313" key="2">
    <source>
        <dbReference type="Proteomes" id="UP001186944"/>
    </source>
</evidence>
<dbReference type="PANTHER" id="PTHR13447">
    <property type="entry name" value="MITOCHONDRIAL 28S RIBOSOMAL PROTEIN S28"/>
    <property type="match status" value="1"/>
</dbReference>
<dbReference type="EMBL" id="VSWD01000011">
    <property type="protein sequence ID" value="KAK3088277.1"/>
    <property type="molecule type" value="Genomic_DNA"/>
</dbReference>
<dbReference type="InterPro" id="IPR019375">
    <property type="entry name" value="Ribosomal_bS1m"/>
</dbReference>
<dbReference type="GO" id="GO:0005763">
    <property type="term" value="C:mitochondrial small ribosomal subunit"/>
    <property type="evidence" value="ECO:0007669"/>
    <property type="project" value="TreeGrafter"/>
</dbReference>
<dbReference type="PANTHER" id="PTHR13447:SF2">
    <property type="entry name" value="SMALL RIBOSOMAL SUBUNIT PROTEIN BS1M"/>
    <property type="match status" value="1"/>
</dbReference>
<protein>
    <recommendedName>
        <fullName evidence="3">Mitochondrial ribosomal protein S28</fullName>
    </recommendedName>
</protein>
<dbReference type="Pfam" id="PF10246">
    <property type="entry name" value="MRP-S35"/>
    <property type="match status" value="1"/>
</dbReference>
<dbReference type="Proteomes" id="UP001186944">
    <property type="component" value="Unassembled WGS sequence"/>
</dbReference>
<gene>
    <name evidence="1" type="ORF">FSP39_016965</name>
</gene>
<accession>A0AA88XT94</accession>
<sequence length="192" mass="21670">MAAPLSAQRFCKLLRRNCLVRFSSTDDSIEQDSRKKYLGSLDTSDKSASTDIKSLQSFEVFVSNEKDRLKTKLEDDAKIRAAKAVEENKESFASLFRKSKFVQMGDPHKRILTGKISDTVHNDVYIDFGGKFYCVCTPKLFPIGMFHSHFYPGKEVKIELKEFEMTSSFLGSDTHLTLLEADAVYVPSSTVA</sequence>
<comment type="caution">
    <text evidence="1">The sequence shown here is derived from an EMBL/GenBank/DDBJ whole genome shotgun (WGS) entry which is preliminary data.</text>
</comment>
<evidence type="ECO:0000313" key="1">
    <source>
        <dbReference type="EMBL" id="KAK3088277.1"/>
    </source>
</evidence>
<keyword evidence="2" id="KW-1185">Reference proteome</keyword>
<organism evidence="1 2">
    <name type="scientific">Pinctada imbricata</name>
    <name type="common">Atlantic pearl-oyster</name>
    <name type="synonym">Pinctada martensii</name>
    <dbReference type="NCBI Taxonomy" id="66713"/>
    <lineage>
        <taxon>Eukaryota</taxon>
        <taxon>Metazoa</taxon>
        <taxon>Spiralia</taxon>
        <taxon>Lophotrochozoa</taxon>
        <taxon>Mollusca</taxon>
        <taxon>Bivalvia</taxon>
        <taxon>Autobranchia</taxon>
        <taxon>Pteriomorphia</taxon>
        <taxon>Pterioida</taxon>
        <taxon>Pterioidea</taxon>
        <taxon>Pteriidae</taxon>
        <taxon>Pinctada</taxon>
    </lineage>
</organism>
<evidence type="ECO:0008006" key="3">
    <source>
        <dbReference type="Google" id="ProtNLM"/>
    </source>
</evidence>
<proteinExistence type="predicted"/>
<reference evidence="1" key="1">
    <citation type="submission" date="2019-08" db="EMBL/GenBank/DDBJ databases">
        <title>The improved chromosome-level genome for the pearl oyster Pinctada fucata martensii using PacBio sequencing and Hi-C.</title>
        <authorList>
            <person name="Zheng Z."/>
        </authorList>
    </citation>
    <scope>NUCLEOTIDE SEQUENCE</scope>
    <source>
        <strain evidence="1">ZZ-2019</strain>
        <tissue evidence="1">Adductor muscle</tissue>
    </source>
</reference>